<feature type="transmembrane region" description="Helical" evidence="1">
    <location>
        <begin position="92"/>
        <end position="113"/>
    </location>
</feature>
<keyword evidence="1" id="KW-0472">Membrane</keyword>
<evidence type="ECO:0000313" key="2">
    <source>
        <dbReference type="EMBL" id="TDG00022.1"/>
    </source>
</evidence>
<keyword evidence="3" id="KW-1185">Reference proteome</keyword>
<dbReference type="EMBL" id="SMRU01000004">
    <property type="protein sequence ID" value="TDG00022.1"/>
    <property type="molecule type" value="Genomic_DNA"/>
</dbReference>
<evidence type="ECO:0008006" key="4">
    <source>
        <dbReference type="Google" id="ProtNLM"/>
    </source>
</evidence>
<evidence type="ECO:0000256" key="1">
    <source>
        <dbReference type="SAM" id="Phobius"/>
    </source>
</evidence>
<comment type="caution">
    <text evidence="2">The sequence shown here is derived from an EMBL/GenBank/DDBJ whole genome shotgun (WGS) entry which is preliminary data.</text>
</comment>
<gene>
    <name evidence="2" type="ORF">E1809_04990</name>
</gene>
<dbReference type="OrthoDB" id="3178004at2"/>
<feature type="transmembrane region" description="Helical" evidence="1">
    <location>
        <begin position="58"/>
        <end position="80"/>
    </location>
</feature>
<proteinExistence type="predicted"/>
<keyword evidence="1" id="KW-0812">Transmembrane</keyword>
<feature type="transmembrane region" description="Helical" evidence="1">
    <location>
        <begin position="181"/>
        <end position="202"/>
    </location>
</feature>
<sequence length="334" mass="34669">MRGKMREIWDLRALRFAIAFPLLLAAAFAACALMLRNTLPEPVAIAWNADGGSSFAPFPAYVLGGGGILVVTGWLVFIQAVPLSRPVIMRRVMMGLGLMVSLFVTAVLAAGLVGQSGMADARMSHVDATVLALGSGAALPMGIVMMMAFKPDPRWTSEDDAALAVEVVHAKDPSLTEDSMLLWVHARSSVFVMIAVAALFPATLIAIALPWLGALLAVAAIVGACFLFVRVRADRGGLQVFLAGVLKVMTVSAADIAGAAAQDVRAADFGGWGLRHHGGATAMLVSSGPAVVVRQVDGRRLALSAGSVAAADSLAGLLNRVAARAQRGEEPPVL</sequence>
<feature type="transmembrane region" description="Helical" evidence="1">
    <location>
        <begin position="128"/>
        <end position="149"/>
    </location>
</feature>
<protein>
    <recommendedName>
        <fullName evidence="4">DUF1648 domain-containing protein</fullName>
    </recommendedName>
</protein>
<keyword evidence="1" id="KW-1133">Transmembrane helix</keyword>
<evidence type="ECO:0000313" key="3">
    <source>
        <dbReference type="Proteomes" id="UP000295511"/>
    </source>
</evidence>
<organism evidence="2 3">
    <name type="scientific">Arthrobacter terricola</name>
    <dbReference type="NCBI Taxonomy" id="2547396"/>
    <lineage>
        <taxon>Bacteria</taxon>
        <taxon>Bacillati</taxon>
        <taxon>Actinomycetota</taxon>
        <taxon>Actinomycetes</taxon>
        <taxon>Micrococcales</taxon>
        <taxon>Micrococcaceae</taxon>
        <taxon>Arthrobacter</taxon>
    </lineage>
</organism>
<reference evidence="2 3" key="1">
    <citation type="submission" date="2019-03" db="EMBL/GenBank/DDBJ databases">
        <title>Whole genome sequence of Arthrobacter sp JH1-1.</title>
        <authorList>
            <person name="Trinh H.N."/>
        </authorList>
    </citation>
    <scope>NUCLEOTIDE SEQUENCE [LARGE SCALE GENOMIC DNA]</scope>
    <source>
        <strain evidence="2 3">JH1-1</strain>
    </source>
</reference>
<dbReference type="AlphaFoldDB" id="A0A4R5KVL5"/>
<dbReference type="PROSITE" id="PS51257">
    <property type="entry name" value="PROKAR_LIPOPROTEIN"/>
    <property type="match status" value="1"/>
</dbReference>
<dbReference type="Proteomes" id="UP000295511">
    <property type="component" value="Unassembled WGS sequence"/>
</dbReference>
<feature type="transmembrane region" description="Helical" evidence="1">
    <location>
        <begin position="208"/>
        <end position="229"/>
    </location>
</feature>
<accession>A0A4R5KVL5</accession>
<name>A0A4R5KVL5_9MICC</name>